<feature type="transmembrane region" description="Helical" evidence="7">
    <location>
        <begin position="168"/>
        <end position="189"/>
    </location>
</feature>
<organism evidence="9 10">
    <name type="scientific">Aspergillus tanneri</name>
    <dbReference type="NCBI Taxonomy" id="1220188"/>
    <lineage>
        <taxon>Eukaryota</taxon>
        <taxon>Fungi</taxon>
        <taxon>Dikarya</taxon>
        <taxon>Ascomycota</taxon>
        <taxon>Pezizomycotina</taxon>
        <taxon>Eurotiomycetes</taxon>
        <taxon>Eurotiomycetidae</taxon>
        <taxon>Eurotiales</taxon>
        <taxon>Aspergillaceae</taxon>
        <taxon>Aspergillus</taxon>
        <taxon>Aspergillus subgen. Circumdati</taxon>
    </lineage>
</organism>
<evidence type="ECO:0000256" key="1">
    <source>
        <dbReference type="ARBA" id="ARBA00004141"/>
    </source>
</evidence>
<dbReference type="VEuPathDB" id="FungiDB:EYZ11_006202"/>
<feature type="domain" description="Amino acid transporter transmembrane" evidence="8">
    <location>
        <begin position="60"/>
        <end position="436"/>
    </location>
</feature>
<keyword evidence="5 7" id="KW-0472">Membrane</keyword>
<feature type="transmembrane region" description="Helical" evidence="7">
    <location>
        <begin position="313"/>
        <end position="332"/>
    </location>
</feature>
<evidence type="ECO:0000313" key="10">
    <source>
        <dbReference type="Proteomes" id="UP000308092"/>
    </source>
</evidence>
<dbReference type="PANTHER" id="PTHR22950:SF479">
    <property type="entry name" value="AMINO ACID TRANSPORTER (EUROFUNG)-RELATED"/>
    <property type="match status" value="1"/>
</dbReference>
<feature type="region of interest" description="Disordered" evidence="6">
    <location>
        <begin position="1"/>
        <end position="32"/>
    </location>
</feature>
<feature type="transmembrane region" description="Helical" evidence="7">
    <location>
        <begin position="201"/>
        <end position="221"/>
    </location>
</feature>
<dbReference type="GO" id="GO:0016020">
    <property type="term" value="C:membrane"/>
    <property type="evidence" value="ECO:0007669"/>
    <property type="project" value="UniProtKB-SubCell"/>
</dbReference>
<dbReference type="PANTHER" id="PTHR22950">
    <property type="entry name" value="AMINO ACID TRANSPORTER"/>
    <property type="match status" value="1"/>
</dbReference>
<sequence>MNPQIVDITPPTTNLETGQEEKPGTNHASIGIDEQKGETTAYRQDVFGDEEFAEVKYKVLKWWQCGLLMVAETISLGILSLPAAVAGLGLIPATVILISLGLLASYTGYVIGQFKWKYPYISSMADAGEVLMGRFGREVLFVGQMLFLVFLMASHLLTFTVAMNTLTSHATCSIVFGIVGLIISLLISLPRTLEKMSWLSLASFISIFSAVLITMIAIAIQNTGSVVKATAETNLVTGFTSALNIALSYASHNTFFNMIAELKEPKDFPKALTLLQCIDISLYLIAAVVIYRYAGDDVASPALGSASPLMSKVAYGIALPTIIIAGVINGHIACKSIYTRIFAGTNHMHKRDFIAIGSWIGIALGLWVIAWIISAAIPVFSSLLSLMTALFASWFSFGLPGAFWLYLNKGQWFSSPKKILLTIVNTICICIGIIMCKFFMREYRYSLLDFNNKGTLTARGFLEIVMTTVNMTFVVYREPLLLVE</sequence>
<dbReference type="STRING" id="1220188.A0A4S3JG31"/>
<comment type="similarity">
    <text evidence="2">Belongs to the amino acid/polyamine transporter 2 family.</text>
</comment>
<comment type="subcellular location">
    <subcellularLocation>
        <location evidence="1">Membrane</location>
        <topology evidence="1">Multi-pass membrane protein</topology>
    </subcellularLocation>
</comment>
<dbReference type="EMBL" id="SOSA01000214">
    <property type="protein sequence ID" value="THC94326.1"/>
    <property type="molecule type" value="Genomic_DNA"/>
</dbReference>
<evidence type="ECO:0000256" key="4">
    <source>
        <dbReference type="ARBA" id="ARBA00022989"/>
    </source>
</evidence>
<evidence type="ECO:0000259" key="8">
    <source>
        <dbReference type="Pfam" id="PF01490"/>
    </source>
</evidence>
<gene>
    <name evidence="9" type="ORF">EYZ11_006202</name>
</gene>
<keyword evidence="3 7" id="KW-0812">Transmembrane</keyword>
<keyword evidence="4 7" id="KW-1133">Transmembrane helix</keyword>
<evidence type="ECO:0000256" key="7">
    <source>
        <dbReference type="SAM" id="Phobius"/>
    </source>
</evidence>
<protein>
    <recommendedName>
        <fullName evidence="8">Amino acid transporter transmembrane domain-containing protein</fullName>
    </recommendedName>
</protein>
<name>A0A4S3JG31_9EURO</name>
<feature type="transmembrane region" description="Helical" evidence="7">
    <location>
        <begin position="139"/>
        <end position="162"/>
    </location>
</feature>
<feature type="transmembrane region" description="Helical" evidence="7">
    <location>
        <begin position="383"/>
        <end position="407"/>
    </location>
</feature>
<comment type="caution">
    <text evidence="9">The sequence shown here is derived from an EMBL/GenBank/DDBJ whole genome shotgun (WGS) entry which is preliminary data.</text>
</comment>
<proteinExistence type="inferred from homology"/>
<feature type="transmembrane region" description="Helical" evidence="7">
    <location>
        <begin position="419"/>
        <end position="440"/>
    </location>
</feature>
<evidence type="ECO:0000256" key="3">
    <source>
        <dbReference type="ARBA" id="ARBA00022692"/>
    </source>
</evidence>
<dbReference type="Pfam" id="PF01490">
    <property type="entry name" value="Aa_trans"/>
    <property type="match status" value="1"/>
</dbReference>
<dbReference type="AlphaFoldDB" id="A0A4S3JG31"/>
<evidence type="ECO:0000256" key="6">
    <source>
        <dbReference type="SAM" id="MobiDB-lite"/>
    </source>
</evidence>
<accession>A0A4S3JG31</accession>
<feature type="transmembrane region" description="Helical" evidence="7">
    <location>
        <begin position="353"/>
        <end position="377"/>
    </location>
</feature>
<reference evidence="9 10" key="1">
    <citation type="submission" date="2019-03" db="EMBL/GenBank/DDBJ databases">
        <title>The genome sequence of a newly discovered highly antifungal drug resistant Aspergillus species, Aspergillus tanneri NIH 1004.</title>
        <authorList>
            <person name="Mounaud S."/>
            <person name="Singh I."/>
            <person name="Joardar V."/>
            <person name="Pakala S."/>
            <person name="Pakala S."/>
            <person name="Venepally P."/>
            <person name="Hoover J."/>
            <person name="Nierman W."/>
            <person name="Chung J."/>
            <person name="Losada L."/>
        </authorList>
    </citation>
    <scope>NUCLEOTIDE SEQUENCE [LARGE SCALE GENOMIC DNA]</scope>
    <source>
        <strain evidence="9 10">NIH1004</strain>
    </source>
</reference>
<feature type="transmembrane region" description="Helical" evidence="7">
    <location>
        <begin position="233"/>
        <end position="250"/>
    </location>
</feature>
<keyword evidence="10" id="KW-1185">Reference proteome</keyword>
<dbReference type="Proteomes" id="UP000308092">
    <property type="component" value="Unassembled WGS sequence"/>
</dbReference>
<dbReference type="Gene3D" id="1.20.1740.10">
    <property type="entry name" value="Amino acid/polyamine transporter I"/>
    <property type="match status" value="1"/>
</dbReference>
<dbReference type="FunFam" id="1.20.1740.10:FF:000039">
    <property type="entry name" value="Neutral amino acid transporter (Eurofung)"/>
    <property type="match status" value="1"/>
</dbReference>
<feature type="transmembrane region" description="Helical" evidence="7">
    <location>
        <begin position="90"/>
        <end position="111"/>
    </location>
</feature>
<dbReference type="GO" id="GO:0015179">
    <property type="term" value="F:L-amino acid transmembrane transporter activity"/>
    <property type="evidence" value="ECO:0007669"/>
    <property type="project" value="TreeGrafter"/>
</dbReference>
<evidence type="ECO:0000256" key="2">
    <source>
        <dbReference type="ARBA" id="ARBA00008066"/>
    </source>
</evidence>
<feature type="transmembrane region" description="Helical" evidence="7">
    <location>
        <begin position="271"/>
        <end position="293"/>
    </location>
</feature>
<dbReference type="InterPro" id="IPR013057">
    <property type="entry name" value="AA_transpt_TM"/>
</dbReference>
<feature type="transmembrane region" description="Helical" evidence="7">
    <location>
        <begin position="65"/>
        <end position="84"/>
    </location>
</feature>
<evidence type="ECO:0000256" key="5">
    <source>
        <dbReference type="ARBA" id="ARBA00023136"/>
    </source>
</evidence>
<evidence type="ECO:0000313" key="9">
    <source>
        <dbReference type="EMBL" id="THC94326.1"/>
    </source>
</evidence>